<gene>
    <name evidence="1" type="ORF">BD821_11459</name>
</gene>
<evidence type="ECO:0000313" key="1">
    <source>
        <dbReference type="EMBL" id="PPK47019.1"/>
    </source>
</evidence>
<accession>A0A2S6FW00</accession>
<proteinExistence type="predicted"/>
<sequence length="238" mass="27183">MYILKVPKIKLRGAIMKKEYKDGTNEYEIIGNVAHIKLVKRKGTIVETKIDAEDLQKVLAKGTWFPEWNSHFNNYLAQSIGDVTVGDKVYSRKQSMHSLILGLHPKAPIIHINGDTLDNRKENLQVYDQTTPNDFKELDETTSAIILRDKDGIERATAIIDKEDLKRAINSDMTWVYYKVGTQPHAVANTPKGRIFLNKFIMKCDADTNVENINLNTLDNRKVNLKVKAKEEEQATEK</sequence>
<evidence type="ECO:0008006" key="3">
    <source>
        <dbReference type="Google" id="ProtNLM"/>
    </source>
</evidence>
<organism evidence="1 2">
    <name type="scientific">Clostridium algidicarnis DSM 15099</name>
    <dbReference type="NCBI Taxonomy" id="1121295"/>
    <lineage>
        <taxon>Bacteria</taxon>
        <taxon>Bacillati</taxon>
        <taxon>Bacillota</taxon>
        <taxon>Clostridia</taxon>
        <taxon>Eubacteriales</taxon>
        <taxon>Clostridiaceae</taxon>
        <taxon>Clostridium</taxon>
    </lineage>
</organism>
<dbReference type="Proteomes" id="UP000239863">
    <property type="component" value="Unassembled WGS sequence"/>
</dbReference>
<evidence type="ECO:0000313" key="2">
    <source>
        <dbReference type="Proteomes" id="UP000239863"/>
    </source>
</evidence>
<dbReference type="AlphaFoldDB" id="A0A2S6FW00"/>
<reference evidence="1 2" key="1">
    <citation type="submission" date="2018-02" db="EMBL/GenBank/DDBJ databases">
        <title>Genomic Encyclopedia of Archaeal and Bacterial Type Strains, Phase II (KMG-II): from individual species to whole genera.</title>
        <authorList>
            <person name="Goeker M."/>
        </authorList>
    </citation>
    <scope>NUCLEOTIDE SEQUENCE [LARGE SCALE GENOMIC DNA]</scope>
    <source>
        <strain evidence="1 2">DSM 15099</strain>
    </source>
</reference>
<comment type="caution">
    <text evidence="1">The sequence shown here is derived from an EMBL/GenBank/DDBJ whole genome shotgun (WGS) entry which is preliminary data.</text>
</comment>
<protein>
    <recommendedName>
        <fullName evidence="3">HNH endonuclease</fullName>
    </recommendedName>
</protein>
<dbReference type="EMBL" id="PTIS01000014">
    <property type="protein sequence ID" value="PPK47019.1"/>
    <property type="molecule type" value="Genomic_DNA"/>
</dbReference>
<name>A0A2S6FW00_9CLOT</name>